<gene>
    <name evidence="2" type="ORF">HWQ67_19535</name>
</gene>
<reference evidence="2 3" key="1">
    <citation type="journal article" date="2020" name="J Geophys Res Biogeosci">
        <title>Magnetotaxis as an Adaptation to Enable Bacterial Shuttling of Microbial Sulfur and Sulfur Cycling Across Aquatic Oxic#Anoxic Interfaces.</title>
        <authorList>
            <person name="Li J."/>
            <person name="Liu P."/>
            <person name="Wang J."/>
            <person name="Roberts A.P."/>
            <person name="Pan Y."/>
        </authorList>
    </citation>
    <scope>NUCLEOTIDE SEQUENCE [LARGE SCALE GENOMIC DNA]</scope>
    <source>
        <strain evidence="2 3">MYR-1_YQ</strain>
    </source>
</reference>
<accession>A0ABS6S5I9</accession>
<feature type="transmembrane region" description="Helical" evidence="1">
    <location>
        <begin position="168"/>
        <end position="187"/>
    </location>
</feature>
<dbReference type="RefSeq" id="WP_218254378.1">
    <property type="nucleotide sequence ID" value="NZ_JABXWD010000796.1"/>
</dbReference>
<keyword evidence="1" id="KW-0472">Membrane</keyword>
<dbReference type="Proteomes" id="UP001196980">
    <property type="component" value="Unassembled WGS sequence"/>
</dbReference>
<keyword evidence="1" id="KW-1133">Transmembrane helix</keyword>
<dbReference type="EMBL" id="JABXWD010000796">
    <property type="protein sequence ID" value="MBV6343764.1"/>
    <property type="molecule type" value="Genomic_DNA"/>
</dbReference>
<organism evidence="2 3">
    <name type="scientific">Candidatus Magnetobacterium casense</name>
    <dbReference type="NCBI Taxonomy" id="1455061"/>
    <lineage>
        <taxon>Bacteria</taxon>
        <taxon>Pseudomonadati</taxon>
        <taxon>Nitrospirota</taxon>
        <taxon>Thermodesulfovibrionia</taxon>
        <taxon>Thermodesulfovibrionales</taxon>
        <taxon>Candidatus Magnetobacteriaceae</taxon>
        <taxon>Candidatus Magnetobacterium</taxon>
    </lineage>
</organism>
<evidence type="ECO:0000313" key="2">
    <source>
        <dbReference type="EMBL" id="MBV6343764.1"/>
    </source>
</evidence>
<protein>
    <submittedName>
        <fullName evidence="2">Uncharacterized protein</fullName>
    </submittedName>
</protein>
<keyword evidence="1" id="KW-0812">Transmembrane</keyword>
<comment type="caution">
    <text evidence="2">The sequence shown here is derived from an EMBL/GenBank/DDBJ whole genome shotgun (WGS) entry which is preliminary data.</text>
</comment>
<feature type="transmembrane region" description="Helical" evidence="1">
    <location>
        <begin position="143"/>
        <end position="161"/>
    </location>
</feature>
<evidence type="ECO:0000313" key="3">
    <source>
        <dbReference type="Proteomes" id="UP001196980"/>
    </source>
</evidence>
<sequence length="188" mass="20892">MAWLIGLVAVLFTFTSKWAYNSTLYFLYPPILAGAIVTVTAAVLWFRHKHIAWAWLYAPLAIILLFIWIRCLIDANYTNAIFITAVGCSMLYLGQRFGLKLLWPMVALAVIQSLSVIITAAYFSNWSNGMDIRNGGLIDRYNYALGYAVIALGMVAGLHLIDDQKWKAAFVFICVLGLLFSGSPSALV</sequence>
<name>A0ABS6S5I9_9BACT</name>
<proteinExistence type="predicted"/>
<evidence type="ECO:0000256" key="1">
    <source>
        <dbReference type="SAM" id="Phobius"/>
    </source>
</evidence>
<feature type="transmembrane region" description="Helical" evidence="1">
    <location>
        <begin position="75"/>
        <end position="94"/>
    </location>
</feature>
<feature type="transmembrane region" description="Helical" evidence="1">
    <location>
        <begin position="29"/>
        <end position="46"/>
    </location>
</feature>
<feature type="transmembrane region" description="Helical" evidence="1">
    <location>
        <begin position="53"/>
        <end position="69"/>
    </location>
</feature>
<feature type="non-terminal residue" evidence="2">
    <location>
        <position position="188"/>
    </location>
</feature>
<feature type="transmembrane region" description="Helical" evidence="1">
    <location>
        <begin position="101"/>
        <end position="123"/>
    </location>
</feature>
<keyword evidence="3" id="KW-1185">Reference proteome</keyword>